<dbReference type="KEGG" id="sfk:KY5_7023c"/>
<feature type="domain" description="DUF2510" evidence="2">
    <location>
        <begin position="30"/>
        <end position="66"/>
    </location>
</feature>
<evidence type="ECO:0000313" key="4">
    <source>
        <dbReference type="Proteomes" id="UP000221011"/>
    </source>
</evidence>
<gene>
    <name evidence="3" type="ORF">KY5_7023c</name>
</gene>
<evidence type="ECO:0000259" key="2">
    <source>
        <dbReference type="Pfam" id="PF10708"/>
    </source>
</evidence>
<dbReference type="InterPro" id="IPR018929">
    <property type="entry name" value="DUF2510"/>
</dbReference>
<dbReference type="EMBL" id="CP022685">
    <property type="protein sequence ID" value="ATL32041.1"/>
    <property type="molecule type" value="Genomic_DNA"/>
</dbReference>
<dbReference type="Pfam" id="PF10708">
    <property type="entry name" value="DUF2510"/>
    <property type="match status" value="1"/>
</dbReference>
<protein>
    <recommendedName>
        <fullName evidence="2">DUF2510 domain-containing protein</fullName>
    </recommendedName>
</protein>
<dbReference type="Proteomes" id="UP000221011">
    <property type="component" value="Chromosome"/>
</dbReference>
<sequence length="331" mass="33832">MGLGGQFGPPLILLSRGAHTLAPMTQMTPPGWYPDPGQTAGGPPTERWWDGSVWTDQVRAAGGAAHPTQPVYPAYPGQPPAPRRRLRVAIAAGVAAVVLAGIGGGVYVLTADDDGDGGSDAVADKPSPEAPRNPGAPESPGPQAPSPEAPEGEKGFATDPVNGIKIPIPDGWAGGTTERGAAVQTDPIPCPGNASEKCTRGSAYSQSAEALKLDADSPEAAAKADIAKNAKEGYGGKTYGKITSHKVLASKKVTVAGQEGYLVRWKAVTQKSDDGYVQSLAFRSPADKSKLVVVRMGIDVNKEAPSLSAMDKITEGIKRGDVGGGGAGQNV</sequence>
<accession>A0A291QK07</accession>
<name>A0A291QK07_9ACTN</name>
<evidence type="ECO:0000256" key="1">
    <source>
        <dbReference type="SAM" id="MobiDB-lite"/>
    </source>
</evidence>
<proteinExistence type="predicted"/>
<feature type="compositionally biased region" description="Pro residues" evidence="1">
    <location>
        <begin position="137"/>
        <end position="148"/>
    </location>
</feature>
<keyword evidence="4" id="KW-1185">Reference proteome</keyword>
<organism evidence="3 4">
    <name type="scientific">Streptomyces formicae</name>
    <dbReference type="NCBI Taxonomy" id="1616117"/>
    <lineage>
        <taxon>Bacteria</taxon>
        <taxon>Bacillati</taxon>
        <taxon>Actinomycetota</taxon>
        <taxon>Actinomycetes</taxon>
        <taxon>Kitasatosporales</taxon>
        <taxon>Streptomycetaceae</taxon>
        <taxon>Streptomyces</taxon>
    </lineage>
</organism>
<dbReference type="AlphaFoldDB" id="A0A291QK07"/>
<evidence type="ECO:0000313" key="3">
    <source>
        <dbReference type="EMBL" id="ATL32041.1"/>
    </source>
</evidence>
<reference evidence="3 4" key="1">
    <citation type="submission" date="2017-08" db="EMBL/GenBank/DDBJ databases">
        <title>Complete Genome Sequence of Streptomyces formicae KY5, the formicamycin producer.</title>
        <authorList>
            <person name="Holmes N.A."/>
            <person name="Devine R."/>
            <person name="Qin Z."/>
            <person name="Seipke R.F."/>
            <person name="Wilkinson B."/>
            <person name="Hutchings M.I."/>
        </authorList>
    </citation>
    <scope>NUCLEOTIDE SEQUENCE [LARGE SCALE GENOMIC DNA]</scope>
    <source>
        <strain evidence="3 4">KY5</strain>
    </source>
</reference>
<feature type="region of interest" description="Disordered" evidence="1">
    <location>
        <begin position="117"/>
        <end position="198"/>
    </location>
</feature>